<name>A0A5C1Q9V8_9SPIO</name>
<accession>A0A5C1Q9V8</accession>
<dbReference type="Proteomes" id="UP000323824">
    <property type="component" value="Chromosome"/>
</dbReference>
<reference evidence="1 2" key="1">
    <citation type="submission" date="2019-02" db="EMBL/GenBank/DDBJ databases">
        <authorList>
            <person name="Fomenkov A."/>
            <person name="Dubinina G."/>
            <person name="Grabovich M."/>
            <person name="Vincze T."/>
            <person name="Roberts R.J."/>
        </authorList>
    </citation>
    <scope>NUCLEOTIDE SEQUENCE [LARGE SCALE GENOMIC DNA]</scope>
    <source>
        <strain evidence="1 2">P</strain>
    </source>
</reference>
<dbReference type="RefSeq" id="WP_149568075.1">
    <property type="nucleotide sequence ID" value="NZ_CP035807.1"/>
</dbReference>
<keyword evidence="2" id="KW-1185">Reference proteome</keyword>
<dbReference type="EMBL" id="CP035807">
    <property type="protein sequence ID" value="QEN04835.1"/>
    <property type="molecule type" value="Genomic_DNA"/>
</dbReference>
<evidence type="ECO:0000313" key="2">
    <source>
        <dbReference type="Proteomes" id="UP000323824"/>
    </source>
</evidence>
<gene>
    <name evidence="1" type="ORF">EW093_09005</name>
</gene>
<dbReference type="KEGG" id="sper:EW093_09005"/>
<reference evidence="1 2" key="2">
    <citation type="submission" date="2019-09" db="EMBL/GenBank/DDBJ databases">
        <title>Complete Genome Sequence and Methylome Analysis of free living Spirochaetas.</title>
        <authorList>
            <person name="Leshcheva N."/>
            <person name="Mikheeva N."/>
        </authorList>
    </citation>
    <scope>NUCLEOTIDE SEQUENCE [LARGE SCALE GENOMIC DNA]</scope>
    <source>
        <strain evidence="1 2">P</strain>
    </source>
</reference>
<sequence length="77" mass="9213">MFKDWIDKQQQDIQLIFFNKLSHFLSNNEIVSVMNQVADGVDIADAHIKMGLIEKYRVEIFKLRQWITDKYPNRVID</sequence>
<organism evidence="1 2">
    <name type="scientific">Thiospirochaeta perfilievii</name>
    <dbReference type="NCBI Taxonomy" id="252967"/>
    <lineage>
        <taxon>Bacteria</taxon>
        <taxon>Pseudomonadati</taxon>
        <taxon>Spirochaetota</taxon>
        <taxon>Spirochaetia</taxon>
        <taxon>Spirochaetales</taxon>
        <taxon>Spirochaetaceae</taxon>
        <taxon>Thiospirochaeta</taxon>
    </lineage>
</organism>
<dbReference type="AlphaFoldDB" id="A0A5C1Q9V8"/>
<proteinExistence type="predicted"/>
<protein>
    <submittedName>
        <fullName evidence="1">Uncharacterized protein</fullName>
    </submittedName>
</protein>
<evidence type="ECO:0000313" key="1">
    <source>
        <dbReference type="EMBL" id="QEN04835.1"/>
    </source>
</evidence>